<dbReference type="RefSeq" id="WP_261968984.1">
    <property type="nucleotide sequence ID" value="NZ_JAHHZF010000006.1"/>
</dbReference>
<keyword evidence="8" id="KW-1185">Reference proteome</keyword>
<dbReference type="Pfam" id="PF02826">
    <property type="entry name" value="2-Hacid_dh_C"/>
    <property type="match status" value="1"/>
</dbReference>
<dbReference type="CDD" id="cd12169">
    <property type="entry name" value="PGDH_like_1"/>
    <property type="match status" value="1"/>
</dbReference>
<name>A0A947D4V6_9HYPH</name>
<evidence type="ECO:0000256" key="1">
    <source>
        <dbReference type="ARBA" id="ARBA00005854"/>
    </source>
</evidence>
<dbReference type="FunFam" id="3.40.50.720:FF:000203">
    <property type="entry name" value="D-3-phosphoglycerate dehydrogenase (SerA)"/>
    <property type="match status" value="1"/>
</dbReference>
<dbReference type="InterPro" id="IPR006139">
    <property type="entry name" value="D-isomer_2_OHA_DH_cat_dom"/>
</dbReference>
<dbReference type="InterPro" id="IPR050857">
    <property type="entry name" value="D-2-hydroxyacid_DH"/>
</dbReference>
<dbReference type="InterPro" id="IPR036291">
    <property type="entry name" value="NAD(P)-bd_dom_sf"/>
</dbReference>
<evidence type="ECO:0000256" key="3">
    <source>
        <dbReference type="ARBA" id="ARBA00023027"/>
    </source>
</evidence>
<evidence type="ECO:0000259" key="5">
    <source>
        <dbReference type="Pfam" id="PF00389"/>
    </source>
</evidence>
<dbReference type="GO" id="GO:0051287">
    <property type="term" value="F:NAD binding"/>
    <property type="evidence" value="ECO:0007669"/>
    <property type="project" value="InterPro"/>
</dbReference>
<keyword evidence="3" id="KW-0520">NAD</keyword>
<evidence type="ECO:0000259" key="6">
    <source>
        <dbReference type="Pfam" id="PF02826"/>
    </source>
</evidence>
<dbReference type="SUPFAM" id="SSF51735">
    <property type="entry name" value="NAD(P)-binding Rossmann-fold domains"/>
    <property type="match status" value="1"/>
</dbReference>
<dbReference type="Pfam" id="PF00389">
    <property type="entry name" value="2-Hacid_dh"/>
    <property type="match status" value="1"/>
</dbReference>
<dbReference type="PANTHER" id="PTHR42789">
    <property type="entry name" value="D-ISOMER SPECIFIC 2-HYDROXYACID DEHYDROGENASE FAMILY PROTEIN (AFU_ORTHOLOGUE AFUA_6G10090)"/>
    <property type="match status" value="1"/>
</dbReference>
<evidence type="ECO:0000256" key="4">
    <source>
        <dbReference type="RuleBase" id="RU003719"/>
    </source>
</evidence>
<keyword evidence="2 4" id="KW-0560">Oxidoreductase</keyword>
<dbReference type="PANTHER" id="PTHR42789:SF1">
    <property type="entry name" value="D-ISOMER SPECIFIC 2-HYDROXYACID DEHYDROGENASE FAMILY PROTEIN (AFU_ORTHOLOGUE AFUA_6G10090)"/>
    <property type="match status" value="1"/>
</dbReference>
<evidence type="ECO:0000313" key="8">
    <source>
        <dbReference type="Proteomes" id="UP000766595"/>
    </source>
</evidence>
<protein>
    <submittedName>
        <fullName evidence="7">D-2-hydroxyacid dehydrogenase family protein</fullName>
    </submittedName>
</protein>
<dbReference type="Gene3D" id="3.40.50.720">
    <property type="entry name" value="NAD(P)-binding Rossmann-like Domain"/>
    <property type="match status" value="2"/>
</dbReference>
<evidence type="ECO:0000256" key="2">
    <source>
        <dbReference type="ARBA" id="ARBA00023002"/>
    </source>
</evidence>
<proteinExistence type="inferred from homology"/>
<dbReference type="AlphaFoldDB" id="A0A947D4V6"/>
<dbReference type="SUPFAM" id="SSF52283">
    <property type="entry name" value="Formate/glycerate dehydrogenase catalytic domain-like"/>
    <property type="match status" value="1"/>
</dbReference>
<organism evidence="7 8">
    <name type="scientific">Prosthecodimorpha staleyi</name>
    <dbReference type="NCBI Taxonomy" id="2840188"/>
    <lineage>
        <taxon>Bacteria</taxon>
        <taxon>Pseudomonadati</taxon>
        <taxon>Pseudomonadota</taxon>
        <taxon>Alphaproteobacteria</taxon>
        <taxon>Hyphomicrobiales</taxon>
        <taxon>Ancalomicrobiaceae</taxon>
        <taxon>Prosthecodimorpha</taxon>
    </lineage>
</organism>
<sequence>MRSVRLALLDDYQGVALSLGDWQRLAPAVTVDALDGPIGDIDRVAERLAPYDAILAMRERTPFPAALFARLPRLRLLVTAGMANAAIDLEAAAAHGVQVCGTRSWPHATPELTLGLMLALVRHIPREALGMRTGRWQETVGVGLHGRTLGLIGLGTIGSRMAAFGQVLGMKVIAWSANLTDEKAAAAGAIRVDKEDLLAAADVVSIHLRLSERSRGLIGARELGLMKPTAYLINTSRGPIVDEAALVAHLQAGRIAGAGLDVFDLEPLPADHPLRSLDNAVLLPHLGYVVEENYRLIYADTIEAVEGFQAGTPVRPLNAPRGA</sequence>
<dbReference type="GO" id="GO:0016616">
    <property type="term" value="F:oxidoreductase activity, acting on the CH-OH group of donors, NAD or NADP as acceptor"/>
    <property type="evidence" value="ECO:0007669"/>
    <property type="project" value="InterPro"/>
</dbReference>
<dbReference type="Proteomes" id="UP000766595">
    <property type="component" value="Unassembled WGS sequence"/>
</dbReference>
<dbReference type="InterPro" id="IPR029753">
    <property type="entry name" value="D-isomer_DH_CS"/>
</dbReference>
<accession>A0A947D4V6</accession>
<dbReference type="InterPro" id="IPR006140">
    <property type="entry name" value="D-isomer_DH_NAD-bd"/>
</dbReference>
<dbReference type="PROSITE" id="PS00671">
    <property type="entry name" value="D_2_HYDROXYACID_DH_3"/>
    <property type="match status" value="1"/>
</dbReference>
<comment type="similarity">
    <text evidence="1 4">Belongs to the D-isomer specific 2-hydroxyacid dehydrogenase family.</text>
</comment>
<reference evidence="7 8" key="1">
    <citation type="submission" date="2021-06" db="EMBL/GenBank/DDBJ databases">
        <authorList>
            <person name="Grouzdev D.S."/>
            <person name="Koziaeva V."/>
        </authorList>
    </citation>
    <scope>NUCLEOTIDE SEQUENCE [LARGE SCALE GENOMIC DNA]</scope>
    <source>
        <strain evidence="7 8">22</strain>
    </source>
</reference>
<feature type="domain" description="D-isomer specific 2-hydroxyacid dehydrogenase catalytic" evidence="5">
    <location>
        <begin position="41"/>
        <end position="311"/>
    </location>
</feature>
<dbReference type="EMBL" id="JAHHZF010000006">
    <property type="protein sequence ID" value="MBT9290378.1"/>
    <property type="molecule type" value="Genomic_DNA"/>
</dbReference>
<comment type="caution">
    <text evidence="7">The sequence shown here is derived from an EMBL/GenBank/DDBJ whole genome shotgun (WGS) entry which is preliminary data.</text>
</comment>
<gene>
    <name evidence="7" type="ORF">KL771_12970</name>
</gene>
<evidence type="ECO:0000313" key="7">
    <source>
        <dbReference type="EMBL" id="MBT9290378.1"/>
    </source>
</evidence>
<feature type="domain" description="D-isomer specific 2-hydroxyacid dehydrogenase NAD-binding" evidence="6">
    <location>
        <begin position="114"/>
        <end position="287"/>
    </location>
</feature>